<dbReference type="Pfam" id="PF23397">
    <property type="entry name" value="DUF7104"/>
    <property type="match status" value="8"/>
</dbReference>
<evidence type="ECO:0000313" key="2">
    <source>
        <dbReference type="EMBL" id="CAI6226851.1"/>
    </source>
</evidence>
<dbReference type="InterPro" id="IPR036770">
    <property type="entry name" value="Ankyrin_rpt-contain_sf"/>
</dbReference>
<protein>
    <recommendedName>
        <fullName evidence="1">GPI inositol-deacylase winged helix domain-containing protein</fullName>
    </recommendedName>
</protein>
<comment type="caution">
    <text evidence="2">The sequence shown here is derived from an EMBL/GenBank/DDBJ whole genome shotgun (WGS) entry which is preliminary data.</text>
</comment>
<sequence length="544" mass="59979">MQLQYLCSFSVDDDIKRRLGRLPPDLHTLYDELYQLLAAGPGATEAAVFKNALQWLLCARRALRTEEFLCAVSLDVQQGQIVSLASKDHVLKICNNFVVFDSELDTFRFAHLSVREYLEQKPEYSRPTTNALAAEVCLWTVISTSPSKATQKLLAEMGWQAETLRAELKDLSRYADIYWAEHCRFAKEFRSSGRLKAALEDMLLSNGGASSSIALWNKRLERHLENYDYRYLGMPLVDTIPATGSLNCTGLLVSCAFDFVEHIEVVLQSRIETIQCVNQRGHGPLDITIANGNCAALAFLLTLDQQETKITQKMVVAAAGNYRNGKEVMALLLEQRGSDIEITKEVVVAAAGNEDNGKEVMALLLEQRGSDIEITKEVVVAAAGNYRNGKEVMALLLEQRGSDIEITKEVVVAAAGNYRNGKEVMALLLEQRGSDIEITKEVVVAAAGNENNGEEVMALLLEQRGSDIEITKEVVVLICCNFDKEIVALLLKQRGSNIEITKEVVVAAAGNYRNGKEVMALLLEQRGSDIEITKEVVAAAANSG</sequence>
<proteinExistence type="predicted"/>
<feature type="domain" description="GPI inositol-deacylase winged helix" evidence="1">
    <location>
        <begin position="47"/>
        <end position="120"/>
    </location>
</feature>
<accession>A0A9W4U0L3</accession>
<dbReference type="EMBL" id="CAOQHR010000001">
    <property type="protein sequence ID" value="CAI6226851.1"/>
    <property type="molecule type" value="Genomic_DNA"/>
</dbReference>
<evidence type="ECO:0000313" key="3">
    <source>
        <dbReference type="Proteomes" id="UP001152607"/>
    </source>
</evidence>
<dbReference type="AlphaFoldDB" id="A0A9W4U0L3"/>
<dbReference type="InterPro" id="IPR055530">
    <property type="entry name" value="DUF7104"/>
</dbReference>
<dbReference type="SUPFAM" id="SSF48403">
    <property type="entry name" value="Ankyrin repeat"/>
    <property type="match status" value="1"/>
</dbReference>
<dbReference type="Pfam" id="PF22939">
    <property type="entry name" value="WHD_GPIID"/>
    <property type="match status" value="1"/>
</dbReference>
<dbReference type="Gene3D" id="1.20.5.340">
    <property type="match status" value="4"/>
</dbReference>
<dbReference type="InterPro" id="IPR054471">
    <property type="entry name" value="GPIID_WHD"/>
</dbReference>
<reference evidence="2" key="1">
    <citation type="submission" date="2023-01" db="EMBL/GenBank/DDBJ databases">
        <authorList>
            <person name="Van Ghelder C."/>
            <person name="Rancurel C."/>
        </authorList>
    </citation>
    <scope>NUCLEOTIDE SEQUENCE</scope>
    <source>
        <strain evidence="2">CNCM I-4278</strain>
    </source>
</reference>
<dbReference type="PANTHER" id="PTHR10039:SF14">
    <property type="entry name" value="NACHT DOMAIN-CONTAINING PROTEIN"/>
    <property type="match status" value="1"/>
</dbReference>
<dbReference type="Proteomes" id="UP001152607">
    <property type="component" value="Unassembled WGS sequence"/>
</dbReference>
<organism evidence="2 3">
    <name type="scientific">Periconia digitata</name>
    <dbReference type="NCBI Taxonomy" id="1303443"/>
    <lineage>
        <taxon>Eukaryota</taxon>
        <taxon>Fungi</taxon>
        <taxon>Dikarya</taxon>
        <taxon>Ascomycota</taxon>
        <taxon>Pezizomycotina</taxon>
        <taxon>Dothideomycetes</taxon>
        <taxon>Pleosporomycetidae</taxon>
        <taxon>Pleosporales</taxon>
        <taxon>Massarineae</taxon>
        <taxon>Periconiaceae</taxon>
        <taxon>Periconia</taxon>
    </lineage>
</organism>
<dbReference type="PANTHER" id="PTHR10039">
    <property type="entry name" value="AMELOGENIN"/>
    <property type="match status" value="1"/>
</dbReference>
<name>A0A9W4U0L3_9PLEO</name>
<gene>
    <name evidence="2" type="ORF">PDIGIT_LOCUS59</name>
</gene>
<evidence type="ECO:0000259" key="1">
    <source>
        <dbReference type="Pfam" id="PF22939"/>
    </source>
</evidence>
<dbReference type="OrthoDB" id="3941259at2759"/>
<keyword evidence="3" id="KW-1185">Reference proteome</keyword>